<proteinExistence type="inferred from homology"/>
<comment type="similarity">
    <text evidence="7 15">In the N-terminal section; belongs to the PRA-CH family.</text>
</comment>
<dbReference type="InterPro" id="IPR002496">
    <property type="entry name" value="PRib_AMP_CycHydrolase_dom"/>
</dbReference>
<dbReference type="GO" id="GO:0005524">
    <property type="term" value="F:ATP binding"/>
    <property type="evidence" value="ECO:0007669"/>
    <property type="project" value="UniProtKB-KW"/>
</dbReference>
<feature type="region of interest" description="Phosphoribosyl-ATP pyrophosphohydrolase" evidence="15">
    <location>
        <begin position="147"/>
        <end position="250"/>
    </location>
</feature>
<keyword evidence="11 15" id="KW-0378">Hydrolase</keyword>
<evidence type="ECO:0000256" key="11">
    <source>
        <dbReference type="ARBA" id="ARBA00022801"/>
    </source>
</evidence>
<dbReference type="InterPro" id="IPR008179">
    <property type="entry name" value="HisE"/>
</dbReference>
<reference evidence="17 18" key="1">
    <citation type="submission" date="2017-04" db="EMBL/GenBank/DDBJ databases">
        <authorList>
            <person name="Afonso C.L."/>
            <person name="Miller P.J."/>
            <person name="Scott M.A."/>
            <person name="Spackman E."/>
            <person name="Goraichik I."/>
            <person name="Dimitrov K.M."/>
            <person name="Suarez D.L."/>
            <person name="Swayne D.E."/>
        </authorList>
    </citation>
    <scope>NUCLEOTIDE SEQUENCE [LARGE SCALE GENOMIC DNA]</scope>
    <source>
        <strain evidence="17 18">11</strain>
    </source>
</reference>
<dbReference type="GO" id="GO:0004635">
    <property type="term" value="F:phosphoribosyl-AMP cyclohydrolase activity"/>
    <property type="evidence" value="ECO:0007669"/>
    <property type="project" value="UniProtKB-UniRule"/>
</dbReference>
<evidence type="ECO:0000256" key="1">
    <source>
        <dbReference type="ARBA" id="ARBA00000024"/>
    </source>
</evidence>
<evidence type="ECO:0000259" key="16">
    <source>
        <dbReference type="Pfam" id="PF01502"/>
    </source>
</evidence>
<dbReference type="HAMAP" id="MF_01020">
    <property type="entry name" value="HisE"/>
    <property type="match status" value="1"/>
</dbReference>
<gene>
    <name evidence="15" type="primary">hisI</name>
    <name evidence="15" type="synonym">hisIE</name>
    <name evidence="17" type="ORF">SAMN06295960_2905</name>
</gene>
<evidence type="ECO:0000256" key="15">
    <source>
        <dbReference type="HAMAP-Rule" id="MF_01019"/>
    </source>
</evidence>
<dbReference type="EMBL" id="FXAZ01000004">
    <property type="protein sequence ID" value="SMG48160.1"/>
    <property type="molecule type" value="Genomic_DNA"/>
</dbReference>
<feature type="region of interest" description="Phosphoribosyl-AMP cyclohydrolase" evidence="15">
    <location>
        <begin position="1"/>
        <end position="146"/>
    </location>
</feature>
<feature type="domain" description="Phosphoribosyl-AMP cyclohydrolase" evidence="16">
    <location>
        <begin position="58"/>
        <end position="131"/>
    </location>
</feature>
<evidence type="ECO:0000256" key="3">
    <source>
        <dbReference type="ARBA" id="ARBA00004496"/>
    </source>
</evidence>
<evidence type="ECO:0000256" key="4">
    <source>
        <dbReference type="ARBA" id="ARBA00005169"/>
    </source>
</evidence>
<comment type="catalytic activity">
    <reaction evidence="2 15">
        <text>1-(5-phospho-beta-D-ribosyl)-ATP + H2O = 1-(5-phospho-beta-D-ribosyl)-5'-AMP + diphosphate + H(+)</text>
        <dbReference type="Rhea" id="RHEA:22828"/>
        <dbReference type="ChEBI" id="CHEBI:15377"/>
        <dbReference type="ChEBI" id="CHEBI:15378"/>
        <dbReference type="ChEBI" id="CHEBI:33019"/>
        <dbReference type="ChEBI" id="CHEBI:59457"/>
        <dbReference type="ChEBI" id="CHEBI:73183"/>
        <dbReference type="EC" id="3.6.1.31"/>
    </reaction>
</comment>
<keyword evidence="10 15" id="KW-0547">Nucleotide-binding</keyword>
<evidence type="ECO:0000256" key="2">
    <source>
        <dbReference type="ARBA" id="ARBA00001460"/>
    </source>
</evidence>
<comment type="subcellular location">
    <subcellularLocation>
        <location evidence="3 15">Cytoplasm</location>
    </subcellularLocation>
</comment>
<dbReference type="FunFam" id="3.10.20.810:FF:000001">
    <property type="entry name" value="Histidine biosynthesis bifunctional protein HisIE"/>
    <property type="match status" value="1"/>
</dbReference>
<keyword evidence="12 15" id="KW-0067">ATP-binding</keyword>
<dbReference type="GO" id="GO:0000105">
    <property type="term" value="P:L-histidine biosynthetic process"/>
    <property type="evidence" value="ECO:0007669"/>
    <property type="project" value="UniProtKB-UniRule"/>
</dbReference>
<comment type="pathway">
    <text evidence="4 15">Amino-acid biosynthesis; L-histidine biosynthesis; L-histidine from 5-phospho-alpha-D-ribose 1-diphosphate: step 3/9.</text>
</comment>
<dbReference type="UniPathway" id="UPA00031">
    <property type="reaction ID" value="UER00007"/>
</dbReference>
<dbReference type="Pfam" id="PF01502">
    <property type="entry name" value="PRA-CH"/>
    <property type="match status" value="1"/>
</dbReference>
<dbReference type="Pfam" id="PF01503">
    <property type="entry name" value="PRA-PH"/>
    <property type="match status" value="1"/>
</dbReference>
<evidence type="ECO:0000256" key="9">
    <source>
        <dbReference type="ARBA" id="ARBA00022605"/>
    </source>
</evidence>
<evidence type="ECO:0000256" key="7">
    <source>
        <dbReference type="ARBA" id="ARBA00008299"/>
    </source>
</evidence>
<dbReference type="SUPFAM" id="SSF141734">
    <property type="entry name" value="HisI-like"/>
    <property type="match status" value="1"/>
</dbReference>
<protein>
    <recommendedName>
        <fullName evidence="15">Histidine biosynthesis bifunctional protein HisIE</fullName>
    </recommendedName>
    <domain>
        <recommendedName>
            <fullName evidence="15">Phosphoribosyl-AMP cyclohydrolase</fullName>
            <shortName evidence="15">PRA-CH</shortName>
            <ecNumber evidence="15">3.5.4.19</ecNumber>
        </recommendedName>
    </domain>
    <domain>
        <recommendedName>
            <fullName evidence="15">Phosphoribosyl-ATP pyrophosphatase</fullName>
            <shortName evidence="15">PRA-PH</shortName>
            <ecNumber evidence="15">3.6.1.31</ecNumber>
        </recommendedName>
    </domain>
</protein>
<dbReference type="NCBIfam" id="TIGR03188">
    <property type="entry name" value="histidine_hisI"/>
    <property type="match status" value="1"/>
</dbReference>
<keyword evidence="8 15" id="KW-0963">Cytoplasm</keyword>
<evidence type="ECO:0000256" key="10">
    <source>
        <dbReference type="ARBA" id="ARBA00022741"/>
    </source>
</evidence>
<dbReference type="AlphaFoldDB" id="A0A1X7L335"/>
<dbReference type="PANTHER" id="PTHR42945">
    <property type="entry name" value="HISTIDINE BIOSYNTHESIS BIFUNCTIONAL PROTEIN"/>
    <property type="match status" value="1"/>
</dbReference>
<dbReference type="Proteomes" id="UP000193834">
    <property type="component" value="Unassembled WGS sequence"/>
</dbReference>
<keyword evidence="9 15" id="KW-0028">Amino-acid biosynthesis</keyword>
<dbReference type="EC" id="3.5.4.19" evidence="15"/>
<dbReference type="HAMAP" id="MF_01021">
    <property type="entry name" value="HisI"/>
    <property type="match status" value="1"/>
</dbReference>
<organism evidence="17 18">
    <name type="scientific">Paenibacillus aquistagni</name>
    <dbReference type="NCBI Taxonomy" id="1852522"/>
    <lineage>
        <taxon>Bacteria</taxon>
        <taxon>Bacillati</taxon>
        <taxon>Bacillota</taxon>
        <taxon>Bacilli</taxon>
        <taxon>Bacillales</taxon>
        <taxon>Paenibacillaceae</taxon>
        <taxon>Paenibacillus</taxon>
    </lineage>
</organism>
<dbReference type="CDD" id="cd11534">
    <property type="entry name" value="NTP-PPase_HisIE_like"/>
    <property type="match status" value="1"/>
</dbReference>
<evidence type="ECO:0000313" key="17">
    <source>
        <dbReference type="EMBL" id="SMG48160.1"/>
    </source>
</evidence>
<evidence type="ECO:0000256" key="14">
    <source>
        <dbReference type="ARBA" id="ARBA00023268"/>
    </source>
</evidence>
<dbReference type="SUPFAM" id="SSF101386">
    <property type="entry name" value="all-alpha NTP pyrophosphatases"/>
    <property type="match status" value="1"/>
</dbReference>
<dbReference type="PANTHER" id="PTHR42945:SF9">
    <property type="entry name" value="HISTIDINE BIOSYNTHESIS BIFUNCTIONAL PROTEIN HISIE"/>
    <property type="match status" value="1"/>
</dbReference>
<dbReference type="RefSeq" id="WP_085495195.1">
    <property type="nucleotide sequence ID" value="NZ_FXAZ01000004.1"/>
</dbReference>
<dbReference type="HAMAP" id="MF_01019">
    <property type="entry name" value="HisIE"/>
    <property type="match status" value="1"/>
</dbReference>
<keyword evidence="14 15" id="KW-0511">Multifunctional enzyme</keyword>
<name>A0A1X7L335_9BACL</name>
<dbReference type="InterPro" id="IPR023019">
    <property type="entry name" value="His_synth_HisIE"/>
</dbReference>
<keyword evidence="18" id="KW-1185">Reference proteome</keyword>
<dbReference type="NCBIfam" id="NF002747">
    <property type="entry name" value="PRK02759.1"/>
    <property type="match status" value="1"/>
</dbReference>
<dbReference type="Gene3D" id="1.10.287.1080">
    <property type="entry name" value="MazG-like"/>
    <property type="match status" value="1"/>
</dbReference>
<comment type="similarity">
    <text evidence="6 15">In the C-terminal section; belongs to the PRA-PH family.</text>
</comment>
<evidence type="ECO:0000256" key="6">
    <source>
        <dbReference type="ARBA" id="ARBA00007731"/>
    </source>
</evidence>
<comment type="catalytic activity">
    <reaction evidence="1 15">
        <text>1-(5-phospho-beta-D-ribosyl)-5'-AMP + H2O = 1-(5-phospho-beta-D-ribosyl)-5-[(5-phospho-beta-D-ribosylamino)methylideneamino]imidazole-4-carboxamide</text>
        <dbReference type="Rhea" id="RHEA:20049"/>
        <dbReference type="ChEBI" id="CHEBI:15377"/>
        <dbReference type="ChEBI" id="CHEBI:58435"/>
        <dbReference type="ChEBI" id="CHEBI:59457"/>
        <dbReference type="EC" id="3.5.4.19"/>
    </reaction>
</comment>
<dbReference type="InterPro" id="IPR038019">
    <property type="entry name" value="PRib_AMP_CycHydrolase_sf"/>
</dbReference>
<evidence type="ECO:0000256" key="5">
    <source>
        <dbReference type="ARBA" id="ARBA00005204"/>
    </source>
</evidence>
<dbReference type="NCBIfam" id="NF000768">
    <property type="entry name" value="PRK00051.1"/>
    <property type="match status" value="1"/>
</dbReference>
<evidence type="ECO:0000256" key="12">
    <source>
        <dbReference type="ARBA" id="ARBA00022840"/>
    </source>
</evidence>
<dbReference type="STRING" id="1852522.SAMN06295960_2905"/>
<dbReference type="GO" id="GO:0005737">
    <property type="term" value="C:cytoplasm"/>
    <property type="evidence" value="ECO:0007669"/>
    <property type="project" value="UniProtKB-SubCell"/>
</dbReference>
<accession>A0A1X7L335</accession>
<dbReference type="Gene3D" id="3.10.20.810">
    <property type="entry name" value="Phosphoribosyl-AMP cyclohydrolase"/>
    <property type="match status" value="1"/>
</dbReference>
<evidence type="ECO:0000313" key="18">
    <source>
        <dbReference type="Proteomes" id="UP000193834"/>
    </source>
</evidence>
<keyword evidence="13 15" id="KW-0368">Histidine biosynthesis</keyword>
<dbReference type="GO" id="GO:0004636">
    <property type="term" value="F:phosphoribosyl-ATP diphosphatase activity"/>
    <property type="evidence" value="ECO:0007669"/>
    <property type="project" value="UniProtKB-UniRule"/>
</dbReference>
<evidence type="ECO:0000256" key="13">
    <source>
        <dbReference type="ARBA" id="ARBA00023102"/>
    </source>
</evidence>
<dbReference type="InterPro" id="IPR021130">
    <property type="entry name" value="PRib-ATP_PPHydrolase-like"/>
</dbReference>
<dbReference type="InterPro" id="IPR026660">
    <property type="entry name" value="PRA-CH"/>
</dbReference>
<dbReference type="OrthoDB" id="9795769at2"/>
<comment type="pathway">
    <text evidence="5 15">Amino-acid biosynthesis; L-histidine biosynthesis; L-histidine from 5-phospho-alpha-D-ribose 1-diphosphate: step 2/9.</text>
</comment>
<sequence>MTATNKTEEANLVNSTKARIALALNKEDALDWARKLKWNEQGLIPAIVQDVHSLEVLMVAYMNQESFVMSCEQGETVFWSRSRKSLWHKGATSGHTQHIRGLYTDCDQDTLLIQVTAAGPACHTGSRTCFFEPIGSQPVHKGRFEILDHLEQTIAAREQERPEGAYTTYLFEQGIDKVLKKIGEEAAEVIIAAKNNDASELKGEIGDLLFHLLVLMKQTELPLDEVLGELSRRHQAPRRDQYSEQGKIKD</sequence>
<dbReference type="EC" id="3.6.1.31" evidence="15"/>
<evidence type="ECO:0000256" key="8">
    <source>
        <dbReference type="ARBA" id="ARBA00022490"/>
    </source>
</evidence>